<dbReference type="InterPro" id="IPR023361">
    <property type="entry name" value="DUF1285_beta_roll_sf"/>
</dbReference>
<dbReference type="RefSeq" id="WP_018082065.1">
    <property type="nucleotide sequence ID" value="NZ_AQWM01000010.1"/>
</dbReference>
<evidence type="ECO:0000313" key="4">
    <source>
        <dbReference type="Proteomes" id="UP000017837"/>
    </source>
</evidence>
<dbReference type="InterPro" id="IPR048342">
    <property type="entry name" value="DUF1285_C"/>
</dbReference>
<sequence>MDLTRLYADAQAQGSLPPVERWHPPFCGDIDMRIASDGTWFYNGTPIERTAMVQLFARILRKEEDAYFLVTPVEKVGITVEDVPFIAVEMTASDGALTFRTSVGDVVTAGADHPLRFENDEDGFRPYIEVRHGLEARMSRGLAQDIAALGMVVDGWFGVRSSGVFYAIARVDKVFSKDEQT</sequence>
<accession>V4RM14</accession>
<keyword evidence="4" id="KW-1185">Reference proteome</keyword>
<comment type="caution">
    <text evidence="3">The sequence shown here is derived from an EMBL/GenBank/DDBJ whole genome shotgun (WGS) entry which is preliminary data.</text>
</comment>
<evidence type="ECO:0000313" key="3">
    <source>
        <dbReference type="EMBL" id="ESQ92313.1"/>
    </source>
</evidence>
<dbReference type="Gene3D" id="3.10.540.10">
    <property type="entry name" value="duf1285 like domain"/>
    <property type="match status" value="1"/>
</dbReference>
<dbReference type="Gene3D" id="2.20.70.10">
    <property type="match status" value="1"/>
</dbReference>
<organism evidence="3 4">
    <name type="scientific">Asticcacaulis benevestitus DSM 16100 = ATCC BAA-896</name>
    <dbReference type="NCBI Taxonomy" id="1121022"/>
    <lineage>
        <taxon>Bacteria</taxon>
        <taxon>Pseudomonadati</taxon>
        <taxon>Pseudomonadota</taxon>
        <taxon>Alphaproteobacteria</taxon>
        <taxon>Caulobacterales</taxon>
        <taxon>Caulobacteraceae</taxon>
        <taxon>Asticcacaulis</taxon>
    </lineage>
</organism>
<dbReference type="OrthoDB" id="3078366at2"/>
<proteinExistence type="predicted"/>
<dbReference type="Gene3D" id="2.30.270.10">
    <property type="entry name" value="duf1285 protein"/>
    <property type="match status" value="1"/>
</dbReference>
<dbReference type="eggNOG" id="COG3816">
    <property type="taxonomic scope" value="Bacteria"/>
</dbReference>
<dbReference type="AlphaFoldDB" id="V4RM14"/>
<dbReference type="Pfam" id="PF06938">
    <property type="entry name" value="DUF1285_N"/>
    <property type="match status" value="1"/>
</dbReference>
<dbReference type="InterPro" id="IPR048341">
    <property type="entry name" value="DUF1285_N"/>
</dbReference>
<evidence type="ECO:0000259" key="1">
    <source>
        <dbReference type="Pfam" id="PF06938"/>
    </source>
</evidence>
<dbReference type="STRING" id="1121022.GCA_000376105_02398"/>
<feature type="domain" description="DUF1285" evidence="1">
    <location>
        <begin position="17"/>
        <end position="83"/>
    </location>
</feature>
<feature type="domain" description="DUF1285" evidence="2">
    <location>
        <begin position="84"/>
        <end position="168"/>
    </location>
</feature>
<dbReference type="PATRIC" id="fig|1121022.4.peg.1835"/>
<name>V4RM14_9CAUL</name>
<dbReference type="Pfam" id="PF21028">
    <property type="entry name" value="DUF1285_C"/>
    <property type="match status" value="1"/>
</dbReference>
<dbReference type="InterPro" id="IPR010707">
    <property type="entry name" value="DUF1285"/>
</dbReference>
<dbReference type="Proteomes" id="UP000017837">
    <property type="component" value="Unassembled WGS sequence"/>
</dbReference>
<evidence type="ECO:0000259" key="2">
    <source>
        <dbReference type="Pfam" id="PF21028"/>
    </source>
</evidence>
<reference evidence="3 4" key="1">
    <citation type="journal article" date="2014" name="Nature">
        <title>Sequential evolution of bacterial morphology by co-option of a developmental regulator.</title>
        <authorList>
            <person name="Jiang C."/>
            <person name="Brown P.J."/>
            <person name="Ducret A."/>
            <person name="Brun Y.V."/>
        </authorList>
    </citation>
    <scope>NUCLEOTIDE SEQUENCE [LARGE SCALE GENOMIC DNA]</scope>
    <source>
        <strain evidence="3 4">DSM 16100</strain>
    </source>
</reference>
<dbReference type="EMBL" id="AWGB01000014">
    <property type="protein sequence ID" value="ESQ92313.1"/>
    <property type="molecule type" value="Genomic_DNA"/>
</dbReference>
<gene>
    <name evidence="3" type="ORF">ABENE_09110</name>
</gene>
<dbReference type="PIRSF" id="PIRSF029557">
    <property type="entry name" value="UCP029557"/>
    <property type="match status" value="1"/>
</dbReference>
<evidence type="ECO:0008006" key="5">
    <source>
        <dbReference type="Google" id="ProtNLM"/>
    </source>
</evidence>
<protein>
    <recommendedName>
        <fullName evidence="5">Proteophosphoglycan</fullName>
    </recommendedName>
</protein>